<evidence type="ECO:0000256" key="2">
    <source>
        <dbReference type="SAM" id="SignalP"/>
    </source>
</evidence>
<feature type="signal peptide" evidence="2">
    <location>
        <begin position="1"/>
        <end position="31"/>
    </location>
</feature>
<gene>
    <name evidence="3" type="ORF">C7B82_13385</name>
</gene>
<keyword evidence="1" id="KW-0812">Transmembrane</keyword>
<evidence type="ECO:0000313" key="3">
    <source>
        <dbReference type="EMBL" id="PSB28463.1"/>
    </source>
</evidence>
<dbReference type="RefSeq" id="WP_106256791.1">
    <property type="nucleotide sequence ID" value="NZ_CAWNSW010000001.1"/>
</dbReference>
<evidence type="ECO:0000313" key="4">
    <source>
        <dbReference type="Proteomes" id="UP000239576"/>
    </source>
</evidence>
<evidence type="ECO:0008006" key="5">
    <source>
        <dbReference type="Google" id="ProtNLM"/>
    </source>
</evidence>
<comment type="caution">
    <text evidence="3">The sequence shown here is derived from an EMBL/GenBank/DDBJ whole genome shotgun (WGS) entry which is preliminary data.</text>
</comment>
<name>A0A2T1E6U8_9CYAN</name>
<sequence>MTGSRFSLSVVLSVMIAMMALLLGQSAATQASPFQDGNMSLGDTLRQPNTLIKRSNVASGDSKRQWLLDSREAAGLGAVVGLFAIVIFYKARQMRAVAPEEAELLSKHPQLEHPEITLTVVPREALPSAFDSDLQLAR</sequence>
<reference evidence="3 4" key="2">
    <citation type="submission" date="2018-03" db="EMBL/GenBank/DDBJ databases">
        <title>The ancient ancestry and fast evolution of plastids.</title>
        <authorList>
            <person name="Moore K.R."/>
            <person name="Magnabosco C."/>
            <person name="Momper L."/>
            <person name="Gold D.A."/>
            <person name="Bosak T."/>
            <person name="Fournier G.P."/>
        </authorList>
    </citation>
    <scope>NUCLEOTIDE SEQUENCE [LARGE SCALE GENOMIC DNA]</scope>
    <source>
        <strain evidence="3 4">ULC18</strain>
    </source>
</reference>
<dbReference type="EMBL" id="PVWK01000079">
    <property type="protein sequence ID" value="PSB28463.1"/>
    <property type="molecule type" value="Genomic_DNA"/>
</dbReference>
<organism evidence="3 4">
    <name type="scientific">Stenomitos frigidus ULC18</name>
    <dbReference type="NCBI Taxonomy" id="2107698"/>
    <lineage>
        <taxon>Bacteria</taxon>
        <taxon>Bacillati</taxon>
        <taxon>Cyanobacteriota</taxon>
        <taxon>Cyanophyceae</taxon>
        <taxon>Leptolyngbyales</taxon>
        <taxon>Leptolyngbyaceae</taxon>
        <taxon>Stenomitos</taxon>
    </lineage>
</organism>
<keyword evidence="1" id="KW-1133">Transmembrane helix</keyword>
<dbReference type="AlphaFoldDB" id="A0A2T1E6U8"/>
<proteinExistence type="predicted"/>
<dbReference type="Proteomes" id="UP000239576">
    <property type="component" value="Unassembled WGS sequence"/>
</dbReference>
<protein>
    <recommendedName>
        <fullName evidence="5">Transmembrane protein</fullName>
    </recommendedName>
</protein>
<keyword evidence="1" id="KW-0472">Membrane</keyword>
<evidence type="ECO:0000256" key="1">
    <source>
        <dbReference type="SAM" id="Phobius"/>
    </source>
</evidence>
<feature type="chain" id="PRO_5015518749" description="Transmembrane protein" evidence="2">
    <location>
        <begin position="32"/>
        <end position="138"/>
    </location>
</feature>
<keyword evidence="2" id="KW-0732">Signal</keyword>
<feature type="transmembrane region" description="Helical" evidence="1">
    <location>
        <begin position="73"/>
        <end position="89"/>
    </location>
</feature>
<accession>A0A2T1E6U8</accession>
<keyword evidence="4" id="KW-1185">Reference proteome</keyword>
<reference evidence="4" key="1">
    <citation type="submission" date="2018-02" db="EMBL/GenBank/DDBJ databases">
        <authorList>
            <person name="Moore K."/>
            <person name="Momper L."/>
        </authorList>
    </citation>
    <scope>NUCLEOTIDE SEQUENCE [LARGE SCALE GENOMIC DNA]</scope>
    <source>
        <strain evidence="4">ULC18</strain>
    </source>
</reference>